<dbReference type="STRING" id="150121.SAMN06296010_1509"/>
<accession>A0A1X7JL06</accession>
<protein>
    <submittedName>
        <fullName evidence="2">Uncharacterized protein</fullName>
    </submittedName>
</protein>
<feature type="transmembrane region" description="Helical" evidence="1">
    <location>
        <begin position="196"/>
        <end position="217"/>
    </location>
</feature>
<keyword evidence="1" id="KW-1133">Transmembrane helix</keyword>
<dbReference type="EMBL" id="FXAY01000002">
    <property type="protein sequence ID" value="SMG28881.1"/>
    <property type="molecule type" value="Genomic_DNA"/>
</dbReference>
<organism evidence="2 3">
    <name type="scientific">Agreia pratensis</name>
    <dbReference type="NCBI Taxonomy" id="150121"/>
    <lineage>
        <taxon>Bacteria</taxon>
        <taxon>Bacillati</taxon>
        <taxon>Actinomycetota</taxon>
        <taxon>Actinomycetes</taxon>
        <taxon>Micrococcales</taxon>
        <taxon>Microbacteriaceae</taxon>
        <taxon>Agreia</taxon>
    </lineage>
</organism>
<evidence type="ECO:0000313" key="3">
    <source>
        <dbReference type="Proteomes" id="UP000193244"/>
    </source>
</evidence>
<evidence type="ECO:0000313" key="2">
    <source>
        <dbReference type="EMBL" id="SMG28881.1"/>
    </source>
</evidence>
<keyword evidence="1" id="KW-0472">Membrane</keyword>
<gene>
    <name evidence="2" type="ORF">SAMN06296010_1509</name>
</gene>
<feature type="transmembrane region" description="Helical" evidence="1">
    <location>
        <begin position="162"/>
        <end position="184"/>
    </location>
</feature>
<feature type="transmembrane region" description="Helical" evidence="1">
    <location>
        <begin position="34"/>
        <end position="55"/>
    </location>
</feature>
<dbReference type="Proteomes" id="UP000193244">
    <property type="component" value="Unassembled WGS sequence"/>
</dbReference>
<dbReference type="AlphaFoldDB" id="A0A1X7JL06"/>
<reference evidence="3" key="1">
    <citation type="submission" date="2017-04" db="EMBL/GenBank/DDBJ databases">
        <authorList>
            <person name="Varghese N."/>
            <person name="Submissions S."/>
        </authorList>
    </citation>
    <scope>NUCLEOTIDE SEQUENCE [LARGE SCALE GENOMIC DNA]</scope>
    <source>
        <strain evidence="3">VKM Ac-2510</strain>
    </source>
</reference>
<evidence type="ECO:0000256" key="1">
    <source>
        <dbReference type="SAM" id="Phobius"/>
    </source>
</evidence>
<proteinExistence type="predicted"/>
<name>A0A1X7JL06_9MICO</name>
<sequence length="292" mass="31070">MLALRARIFTVAFWVAVILIGIAILALAPSRTNLIFMFGGTSLAAAIWLLAYTALQQDAAAAWYRDTFNSDPLLALRTIDVGYLSEIITTQSMRRFATVRLVTTRFPLFPGSASVDIVHRVAGLRDDPDAVGAFAGTDAAAHFEPIDHGGFSRRLERLSPSALTALGWVLAIVGVALAALGLVVALTSDDSGPSLIAAWLCFIVGVMLAASRGGLVLPARRASWARQMGGPSAARLLSEAGAPLRERILAALQRTPGVQSAVDVVQRSYPLATAWDAVALVRYARSTTEESR</sequence>
<keyword evidence="3" id="KW-1185">Reference proteome</keyword>
<feature type="transmembrane region" description="Helical" evidence="1">
    <location>
        <begin position="7"/>
        <end position="28"/>
    </location>
</feature>
<keyword evidence="1" id="KW-0812">Transmembrane</keyword>